<dbReference type="EMBL" id="LT553030">
    <property type="protein sequence ID" value="SAL99819.1"/>
    <property type="molecule type" value="Genomic_DNA"/>
</dbReference>
<dbReference type="SUPFAM" id="SSF47195">
    <property type="entry name" value="TMV-like viral coat proteins"/>
    <property type="match status" value="1"/>
</dbReference>
<evidence type="ECO:0000313" key="2">
    <source>
        <dbReference type="EMBL" id="SAL99819.1"/>
    </source>
</evidence>
<reference evidence="2" key="1">
    <citation type="submission" date="2016-04" db="EMBL/GenBank/DDBJ databases">
        <authorList>
            <person name="Evans L.H."/>
            <person name="Alamgir A."/>
            <person name="Owens N."/>
            <person name="Weber N.D."/>
            <person name="Virtaneva K."/>
            <person name="Barbian K."/>
            <person name="Babar A."/>
            <person name="Rosenke K."/>
        </authorList>
    </citation>
    <scope>NUCLEOTIDE SEQUENCE [LARGE SCALE GENOMIC DNA]</scope>
    <source>
        <strain evidence="2">CBS 101.48</strain>
    </source>
</reference>
<dbReference type="InterPro" id="IPR001337">
    <property type="entry name" value="TMV-like_coat"/>
</dbReference>
<organism evidence="2">
    <name type="scientific">Absidia glauca</name>
    <name type="common">Pin mould</name>
    <dbReference type="NCBI Taxonomy" id="4829"/>
    <lineage>
        <taxon>Eukaryota</taxon>
        <taxon>Fungi</taxon>
        <taxon>Fungi incertae sedis</taxon>
        <taxon>Mucoromycota</taxon>
        <taxon>Mucoromycotina</taxon>
        <taxon>Mucoromycetes</taxon>
        <taxon>Mucorales</taxon>
        <taxon>Cunninghamellaceae</taxon>
        <taxon>Absidia</taxon>
    </lineage>
</organism>
<dbReference type="GO" id="GO:0005198">
    <property type="term" value="F:structural molecule activity"/>
    <property type="evidence" value="ECO:0007669"/>
    <property type="project" value="InterPro"/>
</dbReference>
<dbReference type="Proteomes" id="UP000078561">
    <property type="component" value="Unassembled WGS sequence"/>
</dbReference>
<feature type="compositionally biased region" description="Basic and acidic residues" evidence="1">
    <location>
        <begin position="151"/>
        <end position="161"/>
    </location>
</feature>
<dbReference type="AlphaFoldDB" id="A0A168N4X1"/>
<protein>
    <submittedName>
        <fullName evidence="2">Uncharacterized protein</fullName>
    </submittedName>
</protein>
<dbReference type="InterPro" id="IPR036417">
    <property type="entry name" value="TMV-like_coat_sf"/>
</dbReference>
<accession>A0A168N4X1</accession>
<feature type="region of interest" description="Disordered" evidence="1">
    <location>
        <begin position="147"/>
        <end position="168"/>
    </location>
</feature>
<evidence type="ECO:0000313" key="3">
    <source>
        <dbReference type="Proteomes" id="UP000078561"/>
    </source>
</evidence>
<gene>
    <name evidence="2" type="primary">ABSGL_05473.1 scaffold 7169</name>
</gene>
<keyword evidence="3" id="KW-1185">Reference proteome</keyword>
<dbReference type="Pfam" id="PF00721">
    <property type="entry name" value="TMV_coat"/>
    <property type="match status" value="1"/>
</dbReference>
<evidence type="ECO:0000256" key="1">
    <source>
        <dbReference type="SAM" id="MobiDB-lite"/>
    </source>
</evidence>
<dbReference type="OrthoDB" id="2237965at2759"/>
<name>A0A168N4X1_ABSGL</name>
<proteinExistence type="predicted"/>
<sequence>MYSSPSNRLETAKDLNWYLASDVLKYVYQLRNYVFKTPGKLSPVYVPTLKPYDKHKLFQHRFPGGQYFICEGIGDWNYHLQRIQLLTSIVTNTNRILRGYEDINTIGEAETALLGGITQVIQAYESAESLIDQDTFEERYELTWSEQSPKLNHEGKTREKPLPFMSAR</sequence>
<dbReference type="InParanoid" id="A0A168N4X1"/>
<dbReference type="OMA" id="CPASEHT"/>